<evidence type="ECO:0000313" key="3">
    <source>
        <dbReference type="Proteomes" id="UP001501337"/>
    </source>
</evidence>
<dbReference type="InterPro" id="IPR036390">
    <property type="entry name" value="WH_DNA-bd_sf"/>
</dbReference>
<dbReference type="PROSITE" id="PS51197">
    <property type="entry name" value="HTH_RRF2_2"/>
    <property type="match status" value="1"/>
</dbReference>
<dbReference type="SUPFAM" id="SSF46785">
    <property type="entry name" value="Winged helix' DNA-binding domain"/>
    <property type="match status" value="1"/>
</dbReference>
<keyword evidence="1" id="KW-0238">DNA-binding</keyword>
<evidence type="ECO:0000256" key="1">
    <source>
        <dbReference type="ARBA" id="ARBA00023125"/>
    </source>
</evidence>
<dbReference type="PANTHER" id="PTHR33221:SF4">
    <property type="entry name" value="HTH-TYPE TRANSCRIPTIONAL REPRESSOR NSRR"/>
    <property type="match status" value="1"/>
</dbReference>
<name>A0ABP7PPY3_9GAMM</name>
<reference evidence="3" key="1">
    <citation type="journal article" date="2019" name="Int. J. Syst. Evol. Microbiol.">
        <title>The Global Catalogue of Microorganisms (GCM) 10K type strain sequencing project: providing services to taxonomists for standard genome sequencing and annotation.</title>
        <authorList>
            <consortium name="The Broad Institute Genomics Platform"/>
            <consortium name="The Broad Institute Genome Sequencing Center for Infectious Disease"/>
            <person name="Wu L."/>
            <person name="Ma J."/>
        </authorList>
    </citation>
    <scope>NUCLEOTIDE SEQUENCE [LARGE SCALE GENOMIC DNA]</scope>
    <source>
        <strain evidence="3">JCM 17555</strain>
    </source>
</reference>
<dbReference type="InterPro" id="IPR000944">
    <property type="entry name" value="Tscrpt_reg_Rrf2"/>
</dbReference>
<accession>A0ABP7PPY3</accession>
<protein>
    <submittedName>
        <fullName evidence="2">Nitric oxide-sensing transcriptional repressor NsrR</fullName>
    </submittedName>
</protein>
<organism evidence="2 3">
    <name type="scientific">Allohahella marinimesophila</name>
    <dbReference type="NCBI Taxonomy" id="1054972"/>
    <lineage>
        <taxon>Bacteria</taxon>
        <taxon>Pseudomonadati</taxon>
        <taxon>Pseudomonadota</taxon>
        <taxon>Gammaproteobacteria</taxon>
        <taxon>Oceanospirillales</taxon>
        <taxon>Hahellaceae</taxon>
        <taxon>Allohahella</taxon>
    </lineage>
</organism>
<gene>
    <name evidence="2" type="primary">nsrR</name>
    <name evidence="2" type="ORF">GCM10022278_27930</name>
</gene>
<dbReference type="NCBIfam" id="TIGR00738">
    <property type="entry name" value="rrf2_super"/>
    <property type="match status" value="1"/>
</dbReference>
<dbReference type="Proteomes" id="UP001501337">
    <property type="component" value="Unassembled WGS sequence"/>
</dbReference>
<keyword evidence="3" id="KW-1185">Reference proteome</keyword>
<proteinExistence type="predicted"/>
<sequence length="146" mass="16504">MRITRYTDYSLRVLVYLAVKPGRLATIQEIAESYDISRNHLMKVVHQLTRAGYVTSLRGKKGGLRLDRAASDINIGKLMRETEPDMGLVECFRADNRCCITPACGLKYMLAEALQNFMETLDKYTLEDVLPGQPNHALIGLLQIED</sequence>
<dbReference type="Gene3D" id="1.10.10.10">
    <property type="entry name" value="Winged helix-like DNA-binding domain superfamily/Winged helix DNA-binding domain"/>
    <property type="match status" value="1"/>
</dbReference>
<dbReference type="RefSeq" id="WP_344807389.1">
    <property type="nucleotide sequence ID" value="NZ_BAABBO010000011.1"/>
</dbReference>
<comment type="caution">
    <text evidence="2">The sequence shown here is derived from an EMBL/GenBank/DDBJ whole genome shotgun (WGS) entry which is preliminary data.</text>
</comment>
<dbReference type="PANTHER" id="PTHR33221">
    <property type="entry name" value="WINGED HELIX-TURN-HELIX TRANSCRIPTIONAL REGULATOR, RRF2 FAMILY"/>
    <property type="match status" value="1"/>
</dbReference>
<dbReference type="InterPro" id="IPR036388">
    <property type="entry name" value="WH-like_DNA-bd_sf"/>
</dbReference>
<dbReference type="Pfam" id="PF02082">
    <property type="entry name" value="Rrf2"/>
    <property type="match status" value="1"/>
</dbReference>
<dbReference type="EMBL" id="BAABBO010000011">
    <property type="protein sequence ID" value="GAA3968539.1"/>
    <property type="molecule type" value="Genomic_DNA"/>
</dbReference>
<evidence type="ECO:0000313" key="2">
    <source>
        <dbReference type="EMBL" id="GAA3968539.1"/>
    </source>
</evidence>